<feature type="binding site" evidence="8">
    <location>
        <position position="126"/>
    </location>
    <ligand>
        <name>Fe cation</name>
        <dbReference type="ChEBI" id="CHEBI:24875"/>
    </ligand>
</feature>
<keyword evidence="5 9" id="KW-0238">DNA-binding</keyword>
<evidence type="ECO:0000256" key="4">
    <source>
        <dbReference type="ARBA" id="ARBA00023015"/>
    </source>
</evidence>
<evidence type="ECO:0000256" key="1">
    <source>
        <dbReference type="ARBA" id="ARBA00007957"/>
    </source>
</evidence>
<comment type="similarity">
    <text evidence="1 9">Belongs to the Fur family.</text>
</comment>
<feature type="binding site" evidence="7">
    <location>
        <position position="151"/>
    </location>
    <ligand>
        <name>Zn(2+)</name>
        <dbReference type="ChEBI" id="CHEBI:29105"/>
    </ligand>
</feature>
<evidence type="ECO:0000256" key="9">
    <source>
        <dbReference type="RuleBase" id="RU364037"/>
    </source>
</evidence>
<keyword evidence="8 9" id="KW-0408">Iron</keyword>
<accession>A0A212KM52</accession>
<dbReference type="GO" id="GO:0008270">
    <property type="term" value="F:zinc ion binding"/>
    <property type="evidence" value="ECO:0007669"/>
    <property type="project" value="TreeGrafter"/>
</dbReference>
<evidence type="ECO:0000256" key="2">
    <source>
        <dbReference type="ARBA" id="ARBA00022491"/>
    </source>
</evidence>
<evidence type="ECO:0000256" key="3">
    <source>
        <dbReference type="ARBA" id="ARBA00022833"/>
    </source>
</evidence>
<dbReference type="InterPro" id="IPR036390">
    <property type="entry name" value="WH_DNA-bd_sf"/>
</dbReference>
<proteinExistence type="inferred from homology"/>
<organism evidence="10">
    <name type="scientific">uncultured Alphaproteobacteria bacterium</name>
    <dbReference type="NCBI Taxonomy" id="91750"/>
    <lineage>
        <taxon>Bacteria</taxon>
        <taxon>Pseudomonadati</taxon>
        <taxon>Pseudomonadota</taxon>
        <taxon>Alphaproteobacteria</taxon>
        <taxon>environmental samples</taxon>
    </lineage>
</organism>
<evidence type="ECO:0000313" key="10">
    <source>
        <dbReference type="EMBL" id="SBW12751.1"/>
    </source>
</evidence>
<name>A0A212KM52_9PROT</name>
<dbReference type="GO" id="GO:0000976">
    <property type="term" value="F:transcription cis-regulatory region binding"/>
    <property type="evidence" value="ECO:0007669"/>
    <property type="project" value="TreeGrafter"/>
</dbReference>
<comment type="cofactor">
    <cofactor evidence="7">
        <name>Zn(2+)</name>
        <dbReference type="ChEBI" id="CHEBI:29105"/>
    </cofactor>
    <text evidence="7">Binds 1 zinc ion per subunit.</text>
</comment>
<dbReference type="PANTHER" id="PTHR33202:SF6">
    <property type="entry name" value="ZINC UPTAKE REGULATION PROTEIN"/>
    <property type="match status" value="1"/>
</dbReference>
<feature type="binding site" evidence="7">
    <location>
        <position position="114"/>
    </location>
    <ligand>
        <name>Zn(2+)</name>
        <dbReference type="ChEBI" id="CHEBI:29105"/>
    </ligand>
</feature>
<dbReference type="GO" id="GO:0045892">
    <property type="term" value="P:negative regulation of DNA-templated transcription"/>
    <property type="evidence" value="ECO:0007669"/>
    <property type="project" value="TreeGrafter"/>
</dbReference>
<comment type="subunit">
    <text evidence="9">Homodimer.</text>
</comment>
<dbReference type="Gene3D" id="3.30.1490.190">
    <property type="match status" value="1"/>
</dbReference>
<feature type="binding site" evidence="7">
    <location>
        <position position="111"/>
    </location>
    <ligand>
        <name>Zn(2+)</name>
        <dbReference type="ChEBI" id="CHEBI:29105"/>
    </ligand>
</feature>
<protein>
    <recommendedName>
        <fullName evidence="9">Ferric uptake regulation protein</fullName>
    </recommendedName>
</protein>
<reference evidence="10" key="1">
    <citation type="submission" date="2016-04" db="EMBL/GenBank/DDBJ databases">
        <authorList>
            <person name="Evans L.H."/>
            <person name="Alamgir A."/>
            <person name="Owens N."/>
            <person name="Weber N.D."/>
            <person name="Virtaneva K."/>
            <person name="Barbian K."/>
            <person name="Babar A."/>
            <person name="Rosenke K."/>
        </authorList>
    </citation>
    <scope>NUCLEOTIDE SEQUENCE</scope>
    <source>
        <strain evidence="10">86</strain>
    </source>
</reference>
<dbReference type="InterPro" id="IPR036388">
    <property type="entry name" value="WH-like_DNA-bd_sf"/>
</dbReference>
<dbReference type="InterPro" id="IPR002481">
    <property type="entry name" value="FUR"/>
</dbReference>
<dbReference type="InterPro" id="IPR043135">
    <property type="entry name" value="Fur_C"/>
</dbReference>
<dbReference type="AlphaFoldDB" id="A0A212KM52"/>
<keyword evidence="6 9" id="KW-0804">Transcription</keyword>
<dbReference type="GO" id="GO:0003700">
    <property type="term" value="F:DNA-binding transcription factor activity"/>
    <property type="evidence" value="ECO:0007669"/>
    <property type="project" value="UniProtKB-UniRule"/>
</dbReference>
<feature type="binding site" evidence="7">
    <location>
        <position position="154"/>
    </location>
    <ligand>
        <name>Zn(2+)</name>
        <dbReference type="ChEBI" id="CHEBI:29105"/>
    </ligand>
</feature>
<dbReference type="SUPFAM" id="SSF46785">
    <property type="entry name" value="Winged helix' DNA-binding domain"/>
    <property type="match status" value="1"/>
</dbReference>
<dbReference type="EMBL" id="FLUO01000003">
    <property type="protein sequence ID" value="SBW12751.1"/>
    <property type="molecule type" value="Genomic_DNA"/>
</dbReference>
<keyword evidence="9" id="KW-0963">Cytoplasm</keyword>
<evidence type="ECO:0000256" key="8">
    <source>
        <dbReference type="PIRSR" id="PIRSR602481-2"/>
    </source>
</evidence>
<dbReference type="GO" id="GO:1900376">
    <property type="term" value="P:regulation of secondary metabolite biosynthetic process"/>
    <property type="evidence" value="ECO:0007669"/>
    <property type="project" value="TreeGrafter"/>
</dbReference>
<dbReference type="CDD" id="cd07153">
    <property type="entry name" value="Fur_like"/>
    <property type="match status" value="1"/>
</dbReference>
<evidence type="ECO:0000256" key="5">
    <source>
        <dbReference type="ARBA" id="ARBA00023125"/>
    </source>
</evidence>
<keyword evidence="2 9" id="KW-0678">Repressor</keyword>
<sequence length="159" mass="17400">MTGDHTHFHGAEPAPAALREAMILCSERGAQMTPIRRLALETLWRAETPLGAYDLLPRLEAALGRKLTPSTVYRTLEFLVSQGFVSRIESRNAFCPCAHPEKAHACVFFVCDRCGGSVEVENPAIEALVSHEAEALDFTISHSVIELRGTCARCRAAHA</sequence>
<gene>
    <name evidence="9" type="primary">fur</name>
    <name evidence="10" type="ORF">KL86APRO_30242</name>
</gene>
<dbReference type="Gene3D" id="1.10.10.10">
    <property type="entry name" value="Winged helix-like DNA-binding domain superfamily/Winged helix DNA-binding domain"/>
    <property type="match status" value="1"/>
</dbReference>
<evidence type="ECO:0000256" key="7">
    <source>
        <dbReference type="PIRSR" id="PIRSR602481-1"/>
    </source>
</evidence>
<evidence type="ECO:0000256" key="6">
    <source>
        <dbReference type="ARBA" id="ARBA00023163"/>
    </source>
</evidence>
<keyword evidence="3 7" id="KW-0862">Zinc</keyword>
<comment type="subcellular location">
    <subcellularLocation>
        <location evidence="9">Cytoplasm</location>
    </subcellularLocation>
</comment>
<keyword evidence="4 9" id="KW-0805">Transcription regulation</keyword>
<dbReference type="PANTHER" id="PTHR33202">
    <property type="entry name" value="ZINC UPTAKE REGULATION PROTEIN"/>
    <property type="match status" value="1"/>
</dbReference>
<dbReference type="GO" id="GO:0005829">
    <property type="term" value="C:cytosol"/>
    <property type="evidence" value="ECO:0007669"/>
    <property type="project" value="TreeGrafter"/>
</dbReference>
<comment type="cofactor">
    <cofactor evidence="8">
        <name>Mn(2+)</name>
        <dbReference type="ChEBI" id="CHEBI:29035"/>
    </cofactor>
    <cofactor evidence="8">
        <name>Fe(2+)</name>
        <dbReference type="ChEBI" id="CHEBI:29033"/>
    </cofactor>
    <text evidence="8">Binds 1 Mn(2+) or Fe(2+) ion per subunit.</text>
</comment>
<dbReference type="Pfam" id="PF01475">
    <property type="entry name" value="FUR"/>
    <property type="match status" value="1"/>
</dbReference>
<keyword evidence="7 9" id="KW-0479">Metal-binding</keyword>